<evidence type="ECO:0000313" key="3">
    <source>
        <dbReference type="Proteomes" id="UP001165677"/>
    </source>
</evidence>
<evidence type="ECO:0000256" key="1">
    <source>
        <dbReference type="SAM" id="SignalP"/>
    </source>
</evidence>
<feature type="signal peptide" evidence="1">
    <location>
        <begin position="1"/>
        <end position="18"/>
    </location>
</feature>
<dbReference type="RefSeq" id="WP_264367765.1">
    <property type="nucleotide sequence ID" value="NZ_JAPCIO010000001.1"/>
</dbReference>
<dbReference type="Proteomes" id="UP001165677">
    <property type="component" value="Unassembled WGS sequence"/>
</dbReference>
<feature type="chain" id="PRO_5045760199" evidence="1">
    <location>
        <begin position="19"/>
        <end position="276"/>
    </location>
</feature>
<protein>
    <submittedName>
        <fullName evidence="2">Uncharacterized protein</fullName>
    </submittedName>
</protein>
<accession>A0ABT3EFE2</accession>
<organism evidence="2 3">
    <name type="scientific">Flavobacterium lacisediminis</name>
    <dbReference type="NCBI Taxonomy" id="2989705"/>
    <lineage>
        <taxon>Bacteria</taxon>
        <taxon>Pseudomonadati</taxon>
        <taxon>Bacteroidota</taxon>
        <taxon>Flavobacteriia</taxon>
        <taxon>Flavobacteriales</taxon>
        <taxon>Flavobacteriaceae</taxon>
        <taxon>Flavobacterium</taxon>
    </lineage>
</organism>
<evidence type="ECO:0000313" key="2">
    <source>
        <dbReference type="EMBL" id="MCW1146834.1"/>
    </source>
</evidence>
<proteinExistence type="predicted"/>
<sequence>MRKYFTLIIFTFCASIFGQVGVNTTNPQEELHVGGSNSTIRIDGLNTPNNVNNLGTASSSPVYVDADGDLILGTLADNVEILFDSENYLEDVQDPTSLINQVGSGAGFSQGGIPIGGTAISFTLTKPAIVEVNYSVSWNVGKNVTATSRIDDFRARIVQTAMYFRQNNYLGPAVINDYYGNPINGGPWCITSNCMELGGLLAINGQFYNNTHGVASQGEWRNFRNTASDYVVLGPGTYTPMFAAQLAVGNTAMTGAVKLYLGVGMDEVQIVAYYFN</sequence>
<keyword evidence="3" id="KW-1185">Reference proteome</keyword>
<dbReference type="EMBL" id="JAPCIO010000001">
    <property type="protein sequence ID" value="MCW1146834.1"/>
    <property type="molecule type" value="Genomic_DNA"/>
</dbReference>
<gene>
    <name evidence="2" type="ORF">OJ995_01195</name>
</gene>
<reference evidence="2" key="1">
    <citation type="submission" date="2022-10" db="EMBL/GenBank/DDBJ databases">
        <title>Flavobacterium sp. nov., a bacterium isolated from lake sediment.</title>
        <authorList>
            <person name="Qu J.-H."/>
        </authorList>
    </citation>
    <scope>NUCLEOTIDE SEQUENCE</scope>
    <source>
        <strain evidence="2">TH16-21</strain>
    </source>
</reference>
<keyword evidence="1" id="KW-0732">Signal</keyword>
<name>A0ABT3EFE2_9FLAO</name>
<comment type="caution">
    <text evidence="2">The sequence shown here is derived from an EMBL/GenBank/DDBJ whole genome shotgun (WGS) entry which is preliminary data.</text>
</comment>